<keyword evidence="3" id="KW-1185">Reference proteome</keyword>
<organism evidence="2 3">
    <name type="scientific">Lelliottia nimipressuralis</name>
    <dbReference type="NCBI Taxonomy" id="69220"/>
    <lineage>
        <taxon>Bacteria</taxon>
        <taxon>Pseudomonadati</taxon>
        <taxon>Pseudomonadota</taxon>
        <taxon>Gammaproteobacteria</taxon>
        <taxon>Enterobacterales</taxon>
        <taxon>Enterobacteriaceae</taxon>
        <taxon>Lelliottia</taxon>
    </lineage>
</organism>
<dbReference type="RefSeq" id="WP_129036231.1">
    <property type="nucleotide sequence ID" value="NZ_SDDX01000028.1"/>
</dbReference>
<reference evidence="2 3" key="1">
    <citation type="submission" date="2019-08" db="EMBL/GenBank/DDBJ databases">
        <title>The draft genome of Lelliottia nimipressuralis strain CICC 24156.</title>
        <authorList>
            <person name="Wu W."/>
            <person name="Feng Y."/>
            <person name="Zong Z."/>
        </authorList>
    </citation>
    <scope>NUCLEOTIDE SEQUENCE [LARGE SCALE GENOMIC DNA]</scope>
    <source>
        <strain evidence="2 3">CICC 24156</strain>
    </source>
</reference>
<dbReference type="GO" id="GO:0032259">
    <property type="term" value="P:methylation"/>
    <property type="evidence" value="ECO:0007669"/>
    <property type="project" value="UniProtKB-KW"/>
</dbReference>
<dbReference type="Pfam" id="PF13489">
    <property type="entry name" value="Methyltransf_23"/>
    <property type="match status" value="1"/>
</dbReference>
<dbReference type="InterPro" id="IPR036086">
    <property type="entry name" value="ParB/Sulfiredoxin_sf"/>
</dbReference>
<comment type="caution">
    <text evidence="2">The sequence shown here is derived from an EMBL/GenBank/DDBJ whole genome shotgun (WGS) entry which is preliminary data.</text>
</comment>
<dbReference type="InterPro" id="IPR003115">
    <property type="entry name" value="ParB_N"/>
</dbReference>
<evidence type="ECO:0000313" key="2">
    <source>
        <dbReference type="EMBL" id="TYT34993.1"/>
    </source>
</evidence>
<keyword evidence="2" id="KW-0808">Transferase</keyword>
<dbReference type="InterPro" id="IPR029063">
    <property type="entry name" value="SAM-dependent_MTases_sf"/>
</dbReference>
<proteinExistence type="predicted"/>
<dbReference type="SUPFAM" id="SSF53335">
    <property type="entry name" value="S-adenosyl-L-methionine-dependent methyltransferases"/>
    <property type="match status" value="1"/>
</dbReference>
<feature type="domain" description="ParB-like N-terminal" evidence="1">
    <location>
        <begin position="4"/>
        <end position="90"/>
    </location>
</feature>
<name>A0ABY3P784_9ENTR</name>
<keyword evidence="2" id="KW-0489">Methyltransferase</keyword>
<accession>A0ABY3P784</accession>
<dbReference type="Proteomes" id="UP000323910">
    <property type="component" value="Unassembled WGS sequence"/>
</dbReference>
<dbReference type="SMART" id="SM00470">
    <property type="entry name" value="ParB"/>
    <property type="match status" value="1"/>
</dbReference>
<dbReference type="Pfam" id="PF02195">
    <property type="entry name" value="ParB_N"/>
    <property type="match status" value="1"/>
</dbReference>
<dbReference type="GO" id="GO:0008168">
    <property type="term" value="F:methyltransferase activity"/>
    <property type="evidence" value="ECO:0007669"/>
    <property type="project" value="UniProtKB-KW"/>
</dbReference>
<dbReference type="EMBL" id="VTFR01000002">
    <property type="protein sequence ID" value="TYT34993.1"/>
    <property type="molecule type" value="Genomic_DNA"/>
</dbReference>
<dbReference type="Gene3D" id="3.90.1530.10">
    <property type="entry name" value="Conserved hypothetical protein from pyrococcus furiosus pfu- 392566-001, ParB domain"/>
    <property type="match status" value="1"/>
</dbReference>
<sequence>MLNLAHDLSALHGAKYNPRHIDEDDLSALAESIKTLGLVKPLIARGNLLVAGHQRSKALKKLGIKEAAVYVLPMDTTVYDEVRFNQLHNGTDMDSGDEACVISGLGDKSGFCVVQAAQVTGNLRARMAYVRREISEMILKYGPWGGCVATQSGEVIHCAQYALASLSVKSPLTVYVIPDDRKAEYKKYLDRTYGVFSYEHLEKHTYVQTYAQMMRLRTGGRKENHSQLYENLVLPWLASQPNAKALRGIDFGSGQGDYAAAMRKRGYDFHDVELFRRVGAGNALAITQIHRMISVMCESLTTRGLYDYVICDSVLNSVDSPEAERAVMTFIRGLCKPGGALFFSGRRLEFEKEALRYSQSGSRKSKIVFLDENNFTAKYRKGHWFYQKFHSADDVKALALEHGLTLIVNRNGGSSFQVHATPPDATDSDALIEAIRYEFELPLPAGKRLGRSGDVLKAFGLE</sequence>
<protein>
    <submittedName>
        <fullName evidence="2">Methyltransferase domain-containing protein</fullName>
    </submittedName>
</protein>
<evidence type="ECO:0000259" key="1">
    <source>
        <dbReference type="SMART" id="SM00470"/>
    </source>
</evidence>
<evidence type="ECO:0000313" key="3">
    <source>
        <dbReference type="Proteomes" id="UP000323910"/>
    </source>
</evidence>
<dbReference type="SUPFAM" id="SSF110849">
    <property type="entry name" value="ParB/Sulfiredoxin"/>
    <property type="match status" value="1"/>
</dbReference>
<dbReference type="Gene3D" id="3.40.50.150">
    <property type="entry name" value="Vaccinia Virus protein VP39"/>
    <property type="match status" value="1"/>
</dbReference>
<gene>
    <name evidence="2" type="ORF">FZO59_05020</name>
</gene>